<evidence type="ECO:0000313" key="1">
    <source>
        <dbReference type="EMBL" id="AZU04261.1"/>
    </source>
</evidence>
<protein>
    <submittedName>
        <fullName evidence="1">Uncharacterized protein</fullName>
    </submittedName>
</protein>
<dbReference type="AlphaFoldDB" id="A0A3T0EA43"/>
<dbReference type="KEGG" id="gak:X907_1730"/>
<gene>
    <name evidence="1" type="ORF">X907_1730</name>
</gene>
<name>A0A3T0EA43_9PROT</name>
<evidence type="ECO:0000313" key="2">
    <source>
        <dbReference type="Proteomes" id="UP000286954"/>
    </source>
</evidence>
<dbReference type="RefSeq" id="WP_127567062.1">
    <property type="nucleotide sequence ID" value="NZ_BMFB01000003.1"/>
</dbReference>
<keyword evidence="2" id="KW-1185">Reference proteome</keyword>
<sequence length="122" mass="13978">MGETVTLYRPVGAEELALIEESGWRRFPPRLPEQPIFYPVTNEGYARQIARDWNVRYNSIPKGFVTRFHVRSDLANSYERKIVGGREHEELWVPAEELEAFNDAIIGRIEVIAEYGPEGSVG</sequence>
<dbReference type="OrthoDB" id="883590at2"/>
<accession>A0A3T0EA43</accession>
<organism evidence="1 2">
    <name type="scientific">Glycocaulis alkaliphilus</name>
    <dbReference type="NCBI Taxonomy" id="1434191"/>
    <lineage>
        <taxon>Bacteria</taxon>
        <taxon>Pseudomonadati</taxon>
        <taxon>Pseudomonadota</taxon>
        <taxon>Alphaproteobacteria</taxon>
        <taxon>Maricaulales</taxon>
        <taxon>Maricaulaceae</taxon>
        <taxon>Glycocaulis</taxon>
    </lineage>
</organism>
<proteinExistence type="predicted"/>
<dbReference type="Proteomes" id="UP000286954">
    <property type="component" value="Chromosome"/>
</dbReference>
<reference evidence="1 2" key="1">
    <citation type="submission" date="2016-12" db="EMBL/GenBank/DDBJ databases">
        <title>The genome of dimorphic prosthecate Glycocaulis alkaliphilus 6b-8t, isolated from crude oil dictates its adaptability in petroleum environments.</title>
        <authorList>
            <person name="Wu X.-L."/>
            <person name="Geng S."/>
        </authorList>
    </citation>
    <scope>NUCLEOTIDE SEQUENCE [LARGE SCALE GENOMIC DNA]</scope>
    <source>
        <strain evidence="1 2">6B-8</strain>
    </source>
</reference>
<dbReference type="EMBL" id="CP018911">
    <property type="protein sequence ID" value="AZU04261.1"/>
    <property type="molecule type" value="Genomic_DNA"/>
</dbReference>